<protein>
    <submittedName>
        <fullName evidence="2">Uncharacterized protein</fullName>
    </submittedName>
</protein>
<feature type="region of interest" description="Disordered" evidence="1">
    <location>
        <begin position="1"/>
        <end position="22"/>
    </location>
</feature>
<proteinExistence type="predicted"/>
<name>A0AA37L9Y7_9PEZI</name>
<keyword evidence="3" id="KW-1185">Reference proteome</keyword>
<dbReference type="RefSeq" id="XP_049125769.1">
    <property type="nucleotide sequence ID" value="XM_049269812.1"/>
</dbReference>
<dbReference type="AlphaFoldDB" id="A0AA37L9Y7"/>
<reference evidence="2 3" key="1">
    <citation type="submission" date="2022-03" db="EMBL/GenBank/DDBJ databases">
        <title>Genome data of Colletotrichum spp.</title>
        <authorList>
            <person name="Utami Y.D."/>
            <person name="Hiruma K."/>
        </authorList>
    </citation>
    <scope>NUCLEOTIDE SEQUENCE [LARGE SCALE GENOMIC DNA]</scope>
    <source>
        <strain evidence="2 3">MAFF 239500</strain>
    </source>
</reference>
<accession>A0AA37L9Y7</accession>
<evidence type="ECO:0000313" key="3">
    <source>
        <dbReference type="Proteomes" id="UP001055115"/>
    </source>
</evidence>
<comment type="caution">
    <text evidence="2">The sequence shown here is derived from an EMBL/GenBank/DDBJ whole genome shotgun (WGS) entry which is preliminary data.</text>
</comment>
<dbReference type="GeneID" id="73324402"/>
<evidence type="ECO:0000256" key="1">
    <source>
        <dbReference type="SAM" id="MobiDB-lite"/>
    </source>
</evidence>
<sequence>MTEPFPTPSTTPKRKRDEQFSLSPIYTTSNFSFQLSNATSEEDGSGSPHSKVVHKFRGLALNGGDGSGAG</sequence>
<gene>
    <name evidence="2" type="ORF">ColSpa_03600</name>
</gene>
<evidence type="ECO:0000313" key="2">
    <source>
        <dbReference type="EMBL" id="GKT43419.1"/>
    </source>
</evidence>
<dbReference type="Proteomes" id="UP001055115">
    <property type="component" value="Unassembled WGS sequence"/>
</dbReference>
<organism evidence="2 3">
    <name type="scientific">Colletotrichum spaethianum</name>
    <dbReference type="NCBI Taxonomy" id="700344"/>
    <lineage>
        <taxon>Eukaryota</taxon>
        <taxon>Fungi</taxon>
        <taxon>Dikarya</taxon>
        <taxon>Ascomycota</taxon>
        <taxon>Pezizomycotina</taxon>
        <taxon>Sordariomycetes</taxon>
        <taxon>Hypocreomycetidae</taxon>
        <taxon>Glomerellales</taxon>
        <taxon>Glomerellaceae</taxon>
        <taxon>Colletotrichum</taxon>
        <taxon>Colletotrichum spaethianum species complex</taxon>
    </lineage>
</organism>
<dbReference type="EMBL" id="BQXU01000007">
    <property type="protein sequence ID" value="GKT43419.1"/>
    <property type="molecule type" value="Genomic_DNA"/>
</dbReference>